<organism evidence="1 2">
    <name type="scientific">Salmonella enterica subsp. enterica serovar Daytona</name>
    <dbReference type="NCBI Taxonomy" id="1962639"/>
    <lineage>
        <taxon>Bacteria</taxon>
        <taxon>Pseudomonadati</taxon>
        <taxon>Pseudomonadota</taxon>
        <taxon>Gammaproteobacteria</taxon>
        <taxon>Enterobacterales</taxon>
        <taxon>Enterobacteriaceae</taxon>
        <taxon>Salmonella</taxon>
    </lineage>
</organism>
<dbReference type="AlphaFoldDB" id="A0A447JI26"/>
<dbReference type="EMBL" id="LR133909">
    <property type="protein sequence ID" value="VDY42097.1"/>
    <property type="molecule type" value="Genomic_DNA"/>
</dbReference>
<reference evidence="1 2" key="1">
    <citation type="submission" date="2018-12" db="EMBL/GenBank/DDBJ databases">
        <authorList>
            <consortium name="Pathogen Informatics"/>
        </authorList>
    </citation>
    <scope>NUCLEOTIDE SEQUENCE [LARGE SCALE GENOMIC DNA]</scope>
    <source>
        <strain evidence="1 2">NCTC7102</strain>
    </source>
</reference>
<evidence type="ECO:0000313" key="1">
    <source>
        <dbReference type="EMBL" id="VDY42097.1"/>
    </source>
</evidence>
<name>A0A447JI26_SALET</name>
<accession>A0A447JI26</accession>
<sequence>MTVNDWLAILLPGYHLMRALLAPFLLNVSGSTTFEPQQVTVMTSSA</sequence>
<protein>
    <submittedName>
        <fullName evidence="1">Uncharacterized protein</fullName>
    </submittedName>
</protein>
<gene>
    <name evidence="1" type="ORF">NCTC7102_03069</name>
</gene>
<dbReference type="Proteomes" id="UP000281393">
    <property type="component" value="Chromosome"/>
</dbReference>
<proteinExistence type="predicted"/>
<evidence type="ECO:0000313" key="2">
    <source>
        <dbReference type="Proteomes" id="UP000281393"/>
    </source>
</evidence>